<dbReference type="InterPro" id="IPR046158">
    <property type="entry name" value="DUF6160"/>
</dbReference>
<keyword evidence="1" id="KW-0732">Signal</keyword>
<reference evidence="3 4" key="1">
    <citation type="submission" date="2016-10" db="EMBL/GenBank/DDBJ databases">
        <authorList>
            <person name="de Groot N.N."/>
        </authorList>
    </citation>
    <scope>NUCLEOTIDE SEQUENCE [LARGE SCALE GENOMIC DNA]</scope>
    <source>
        <strain evidence="3 4">JCM 19513</strain>
    </source>
</reference>
<dbReference type="Pfam" id="PF19657">
    <property type="entry name" value="DUF6160"/>
    <property type="match status" value="1"/>
</dbReference>
<evidence type="ECO:0000259" key="2">
    <source>
        <dbReference type="Pfam" id="PF19657"/>
    </source>
</evidence>
<evidence type="ECO:0000313" key="3">
    <source>
        <dbReference type="EMBL" id="SEL08902.1"/>
    </source>
</evidence>
<proteinExistence type="predicted"/>
<dbReference type="EMBL" id="FOAS01000008">
    <property type="protein sequence ID" value="SEL08902.1"/>
    <property type="molecule type" value="Genomic_DNA"/>
</dbReference>
<organism evidence="3 4">
    <name type="scientific">Atopomonas hussainii</name>
    <dbReference type="NCBI Taxonomy" id="1429083"/>
    <lineage>
        <taxon>Bacteria</taxon>
        <taxon>Pseudomonadati</taxon>
        <taxon>Pseudomonadota</taxon>
        <taxon>Gammaproteobacteria</taxon>
        <taxon>Pseudomonadales</taxon>
        <taxon>Pseudomonadaceae</taxon>
        <taxon>Atopomonas</taxon>
    </lineage>
</organism>
<dbReference type="AlphaFoldDB" id="A0A1H7MCK4"/>
<feature type="signal peptide" evidence="1">
    <location>
        <begin position="1"/>
        <end position="21"/>
    </location>
</feature>
<feature type="chain" id="PRO_5010318379" description="DUF6160 domain-containing protein" evidence="1">
    <location>
        <begin position="22"/>
        <end position="146"/>
    </location>
</feature>
<gene>
    <name evidence="3" type="ORF">SAMN05216214_1086</name>
</gene>
<sequence>MTLKKLALATALVTAPFMAQAELQSMDDATLSAVTGQAGISISGNFNGTVGAVVYTDTDCTNCSIRMENVQLTGLNVTDANPITVDVVEATIGGNTVNQIAIGLPSMTGGMTVGAIKVGSTSAASIGSVGIEGINFAGSTVKVWGH</sequence>
<dbReference type="Proteomes" id="UP000185766">
    <property type="component" value="Unassembled WGS sequence"/>
</dbReference>
<protein>
    <recommendedName>
        <fullName evidence="2">DUF6160 domain-containing protein</fullName>
    </recommendedName>
</protein>
<name>A0A1H7MCK4_9GAMM</name>
<evidence type="ECO:0000313" key="4">
    <source>
        <dbReference type="Proteomes" id="UP000185766"/>
    </source>
</evidence>
<feature type="domain" description="DUF6160" evidence="2">
    <location>
        <begin position="2"/>
        <end position="89"/>
    </location>
</feature>
<dbReference type="RefSeq" id="WP_074867381.1">
    <property type="nucleotide sequence ID" value="NZ_FOAS01000008.1"/>
</dbReference>
<evidence type="ECO:0000256" key="1">
    <source>
        <dbReference type="SAM" id="SignalP"/>
    </source>
</evidence>
<keyword evidence="4" id="KW-1185">Reference proteome</keyword>
<accession>A0A1H7MCK4</accession>